<dbReference type="Pfam" id="PF00931">
    <property type="entry name" value="NB-ARC"/>
    <property type="match status" value="1"/>
</dbReference>
<dbReference type="InterPro" id="IPR027417">
    <property type="entry name" value="P-loop_NTPase"/>
</dbReference>
<name>A0ABV0LC92_9PSEU</name>
<dbReference type="PANTHER" id="PTHR47691">
    <property type="entry name" value="REGULATOR-RELATED"/>
    <property type="match status" value="1"/>
</dbReference>
<dbReference type="Pfam" id="PF13424">
    <property type="entry name" value="TPR_12"/>
    <property type="match status" value="2"/>
</dbReference>
<proteinExistence type="predicted"/>
<evidence type="ECO:0000313" key="2">
    <source>
        <dbReference type="EMBL" id="MEQ0559923.1"/>
    </source>
</evidence>
<dbReference type="Proteomes" id="UP001440984">
    <property type="component" value="Unassembled WGS sequence"/>
</dbReference>
<keyword evidence="3" id="KW-1185">Reference proteome</keyword>
<dbReference type="Gene3D" id="3.40.50.300">
    <property type="entry name" value="P-loop containing nucleotide triphosphate hydrolases"/>
    <property type="match status" value="1"/>
</dbReference>
<evidence type="ECO:0000259" key="1">
    <source>
        <dbReference type="Pfam" id="PF00931"/>
    </source>
</evidence>
<comment type="caution">
    <text evidence="2">The sequence shown here is derived from an EMBL/GenBank/DDBJ whole genome shotgun (WGS) entry which is preliminary data.</text>
</comment>
<dbReference type="SMART" id="SM00028">
    <property type="entry name" value="TPR"/>
    <property type="match status" value="4"/>
</dbReference>
<dbReference type="InterPro" id="IPR019734">
    <property type="entry name" value="TPR_rpt"/>
</dbReference>
<evidence type="ECO:0000313" key="3">
    <source>
        <dbReference type="Proteomes" id="UP001440984"/>
    </source>
</evidence>
<dbReference type="PRINTS" id="PR00364">
    <property type="entry name" value="DISEASERSIST"/>
</dbReference>
<feature type="domain" description="NB-ARC" evidence="1">
    <location>
        <begin position="62"/>
        <end position="224"/>
    </location>
</feature>
<dbReference type="EMBL" id="JBDZYD010000004">
    <property type="protein sequence ID" value="MEQ0559923.1"/>
    <property type="molecule type" value="Genomic_DNA"/>
</dbReference>
<dbReference type="SUPFAM" id="SSF48452">
    <property type="entry name" value="TPR-like"/>
    <property type="match status" value="1"/>
</dbReference>
<dbReference type="RefSeq" id="WP_348950348.1">
    <property type="nucleotide sequence ID" value="NZ_JBDZYD010000004.1"/>
</dbReference>
<protein>
    <submittedName>
        <fullName evidence="2">Tetratricopeptide repeat protein</fullName>
    </submittedName>
</protein>
<dbReference type="InterPro" id="IPR002182">
    <property type="entry name" value="NB-ARC"/>
</dbReference>
<reference evidence="2 3" key="1">
    <citation type="submission" date="2024-05" db="EMBL/GenBank/DDBJ databases">
        <authorList>
            <person name="Zhao H."/>
            <person name="Xu Y."/>
            <person name="Lin S."/>
            <person name="Spain J.C."/>
            <person name="Zhou N.-Y."/>
        </authorList>
    </citation>
    <scope>NUCLEOTIDE SEQUENCE [LARGE SCALE GENOMIC DNA]</scope>
    <source>
        <strain evidence="2 3">NEAU-NG30</strain>
    </source>
</reference>
<dbReference type="SUPFAM" id="SSF52540">
    <property type="entry name" value="P-loop containing nucleoside triphosphate hydrolases"/>
    <property type="match status" value="1"/>
</dbReference>
<accession>A0ABV0LC92</accession>
<dbReference type="PANTHER" id="PTHR47691:SF3">
    <property type="entry name" value="HTH-TYPE TRANSCRIPTIONAL REGULATOR RV0890C-RELATED"/>
    <property type="match status" value="1"/>
</dbReference>
<gene>
    <name evidence="2" type="ORF">ABJI51_12630</name>
</gene>
<sequence length="707" mass="75941">MADEPEHGARSVTNQLPGTVAGSVVQAGSIGQVVLAPRRQDLPVPRQLPPAVRDFAGRDGQLARLDDLLLGRPDAMVIAALDGTAGVGKTTLAVQWAHRVERHFPDGTLFTDLRGYGPSAPVRPELVLASFLHVLGVEEDRIPAELDAQISVYRSVLAGRRVLILLDNAGTAEQVRPLLPGTPGCVVLVTSRASLTGLLVAEAASQLTLDLFTPAEAHALLRTVLGADRVAAEPEAVAGLVEVCARLPLALRIAATRVATRRHTSVADVVADIESEQNRLDVLSSSGDERSAVRSVFDWSYTRLSGEHADLFRRLGLHPGAELGVPAAAAVAGIDVATAYRLLEALADMHLIESVGGRRYRFHDLLHAYAAHRAERDDDADSRRAALTRLVTWYARTAQAADRLVFPGLEQPDIDLPAAGPDLPLADRAEALAWLTTEQANLLAVLRVATEPEAAVALAAAARFLSLRERGLWPLRLEAETLGLAAASGNRAAEAFLLGFRGDTLADLGRWDDAEADFTRLLALARELGDVVRQRVALVGLGQLRFLQERYPEARDFYLRALPPARQAGGRPEAVVECNLSRISVRLGEFGQALAHAQRELALRRETDDRVGEAYALCDVAVAWQGLGDHDTAIEHANQAIALYRTLAGTEALLAEALETVAVSLERTGNAPAAVERLTEAGALLENLDADRAETLRARARDLTSRE</sequence>
<dbReference type="Gene3D" id="1.25.40.10">
    <property type="entry name" value="Tetratricopeptide repeat domain"/>
    <property type="match status" value="1"/>
</dbReference>
<organism evidence="2 3">
    <name type="scientific">Amycolatopsis melonis</name>
    <dbReference type="NCBI Taxonomy" id="3156488"/>
    <lineage>
        <taxon>Bacteria</taxon>
        <taxon>Bacillati</taxon>
        <taxon>Actinomycetota</taxon>
        <taxon>Actinomycetes</taxon>
        <taxon>Pseudonocardiales</taxon>
        <taxon>Pseudonocardiaceae</taxon>
        <taxon>Amycolatopsis</taxon>
    </lineage>
</organism>
<dbReference type="InterPro" id="IPR011990">
    <property type="entry name" value="TPR-like_helical_dom_sf"/>
</dbReference>